<comment type="cofactor">
    <cofactor evidence="11">
        <name>[2Fe-2S] cluster</name>
        <dbReference type="ChEBI" id="CHEBI:190135"/>
    </cofactor>
</comment>
<dbReference type="PANTHER" id="PTHR10134">
    <property type="entry name" value="CYTOCHROME B-C1 COMPLEX SUBUNIT RIESKE, MITOCHONDRIAL"/>
    <property type="match status" value="1"/>
</dbReference>
<dbReference type="OrthoDB" id="1637982at2759"/>
<organism evidence="12">
    <name type="scientific">Cyprideis torosa</name>
    <dbReference type="NCBI Taxonomy" id="163714"/>
    <lineage>
        <taxon>Eukaryota</taxon>
        <taxon>Metazoa</taxon>
        <taxon>Ecdysozoa</taxon>
        <taxon>Arthropoda</taxon>
        <taxon>Crustacea</taxon>
        <taxon>Oligostraca</taxon>
        <taxon>Ostracoda</taxon>
        <taxon>Podocopa</taxon>
        <taxon>Podocopida</taxon>
        <taxon>Cytherocopina</taxon>
        <taxon>Cytheroidea</taxon>
        <taxon>Cytherideidae</taxon>
        <taxon>Cyprideis</taxon>
    </lineage>
</organism>
<dbReference type="GO" id="GO:0046872">
    <property type="term" value="F:metal ion binding"/>
    <property type="evidence" value="ECO:0007669"/>
    <property type="project" value="UniProtKB-KW"/>
</dbReference>
<keyword evidence="3" id="KW-0812">Transmembrane</keyword>
<keyword evidence="8" id="KW-0411">Iron-sulfur</keyword>
<accession>A0A7R8ZLW8</accession>
<evidence type="ECO:0000256" key="2">
    <source>
        <dbReference type="ARBA" id="ARBA00010651"/>
    </source>
</evidence>
<dbReference type="Gene3D" id="2.102.10.10">
    <property type="entry name" value="Rieske [2Fe-2S] iron-sulphur domain"/>
    <property type="match status" value="2"/>
</dbReference>
<dbReference type="AlphaFoldDB" id="A0A7R8ZLW8"/>
<sequence length="463" mass="50631">MSANCQKYVSAGLGSTLNRGTHGGGGRRHLDDQVLGISAAYTAKAIVIAHLASMNPSAGVLAMSSTEVNLKDVPEGKQVTVSWRGKPLFVRHRTPEEIKEANEVDITKLRDPQEDKYRVQDPKFLIVIGVCTHLGCIPMPYVGDFNGYYCPCHGSHYDTSARIRKGPAPYNLEVPSYVFLTPTTIRVTVCIAFRKMLGSLRSCVTRTTVAVPSLVTPVTSTPFITPPKKYSEAEVTPTLAKSIKLTDGAFLSPKHLCGLTSTSQVRLSHTDLSPPSFDDYRKKSTLNPNVYSADTEDQRKLFSYAQSFVLGVTGGYTAKAIVSKFVYSMSASAGVLAMASVEVDLSDVPEGKSVTMTWRGKPLFVRHRTAEEIDRESKVSMENLRDPETDADRVKDPRYLIVIGVCTHLGCVPVPNVGDYKGYYCPCHGSHYDASGRIRKGPAPLNLEVPPYEFLSDTLVRVG</sequence>
<dbReference type="InterPro" id="IPR014349">
    <property type="entry name" value="Rieske_Fe-S_prot"/>
</dbReference>
<keyword evidence="7" id="KW-0408">Iron</keyword>
<dbReference type="GO" id="GO:0016020">
    <property type="term" value="C:membrane"/>
    <property type="evidence" value="ECO:0007669"/>
    <property type="project" value="UniProtKB-SubCell"/>
</dbReference>
<dbReference type="InterPro" id="IPR017941">
    <property type="entry name" value="Rieske_2Fe-2S"/>
</dbReference>
<evidence type="ECO:0000256" key="7">
    <source>
        <dbReference type="ARBA" id="ARBA00023004"/>
    </source>
</evidence>
<protein>
    <submittedName>
        <fullName evidence="12">Uncharacterized protein</fullName>
    </submittedName>
</protein>
<dbReference type="Gene3D" id="1.20.5.270">
    <property type="entry name" value="Ubiquinol cytochrome reductase, transmembrane domain"/>
    <property type="match status" value="1"/>
</dbReference>
<dbReference type="EMBL" id="OB662066">
    <property type="protein sequence ID" value="CAD7229440.1"/>
    <property type="molecule type" value="Genomic_DNA"/>
</dbReference>
<dbReference type="PRINTS" id="PR00162">
    <property type="entry name" value="RIESKE"/>
</dbReference>
<dbReference type="PROSITE" id="PS51296">
    <property type="entry name" value="RIESKE"/>
    <property type="match status" value="2"/>
</dbReference>
<keyword evidence="4" id="KW-0001">2Fe-2S</keyword>
<evidence type="ECO:0000256" key="6">
    <source>
        <dbReference type="ARBA" id="ARBA00022989"/>
    </source>
</evidence>
<keyword evidence="6" id="KW-1133">Transmembrane helix</keyword>
<dbReference type="FunFam" id="2.102.10.10:FF:000001">
    <property type="entry name" value="Cytochrome b-c1 complex subunit Rieske, mitochondrial"/>
    <property type="match status" value="2"/>
</dbReference>
<dbReference type="GO" id="GO:0051537">
    <property type="term" value="F:2 iron, 2 sulfur cluster binding"/>
    <property type="evidence" value="ECO:0007669"/>
    <property type="project" value="UniProtKB-KW"/>
</dbReference>
<evidence type="ECO:0000256" key="11">
    <source>
        <dbReference type="ARBA" id="ARBA00034078"/>
    </source>
</evidence>
<dbReference type="SUPFAM" id="SSF50022">
    <property type="entry name" value="ISP domain"/>
    <property type="match status" value="2"/>
</dbReference>
<evidence type="ECO:0000256" key="10">
    <source>
        <dbReference type="ARBA" id="ARBA00023157"/>
    </source>
</evidence>
<evidence type="ECO:0000256" key="4">
    <source>
        <dbReference type="ARBA" id="ARBA00022714"/>
    </source>
</evidence>
<evidence type="ECO:0000256" key="8">
    <source>
        <dbReference type="ARBA" id="ARBA00023014"/>
    </source>
</evidence>
<evidence type="ECO:0000256" key="5">
    <source>
        <dbReference type="ARBA" id="ARBA00022723"/>
    </source>
</evidence>
<dbReference type="Pfam" id="PF00355">
    <property type="entry name" value="Rieske"/>
    <property type="match status" value="2"/>
</dbReference>
<keyword evidence="5" id="KW-0479">Metal-binding</keyword>
<comment type="subcellular location">
    <subcellularLocation>
        <location evidence="1">Membrane</location>
        <topology evidence="1">Single-pass membrane protein</topology>
    </subcellularLocation>
</comment>
<dbReference type="InterPro" id="IPR037008">
    <property type="entry name" value="bc1_Rieske_TM_sf"/>
</dbReference>
<evidence type="ECO:0000313" key="12">
    <source>
        <dbReference type="EMBL" id="CAD7229440.1"/>
    </source>
</evidence>
<dbReference type="SUPFAM" id="SSF81502">
    <property type="entry name" value="ISP transmembrane anchor"/>
    <property type="match status" value="1"/>
</dbReference>
<proteinExistence type="inferred from homology"/>
<dbReference type="Pfam" id="PF02921">
    <property type="entry name" value="UCR_TM"/>
    <property type="match status" value="1"/>
</dbReference>
<keyword evidence="9" id="KW-0472">Membrane</keyword>
<dbReference type="InterPro" id="IPR004192">
    <property type="entry name" value="Rieske_TM"/>
</dbReference>
<evidence type="ECO:0000256" key="1">
    <source>
        <dbReference type="ARBA" id="ARBA00004167"/>
    </source>
</evidence>
<dbReference type="InterPro" id="IPR036922">
    <property type="entry name" value="Rieske_2Fe-2S_sf"/>
</dbReference>
<dbReference type="InterPro" id="IPR005805">
    <property type="entry name" value="Rieske_Fe-S_prot_C"/>
</dbReference>
<gene>
    <name evidence="12" type="ORF">CTOB1V02_LOCUS7310</name>
</gene>
<dbReference type="InterPro" id="IPR006317">
    <property type="entry name" value="Ubiquinol_cyt_c_Rdtase_Fe-S-su"/>
</dbReference>
<dbReference type="GO" id="GO:0008121">
    <property type="term" value="F:quinol-cytochrome-c reductase activity"/>
    <property type="evidence" value="ECO:0007669"/>
    <property type="project" value="InterPro"/>
</dbReference>
<evidence type="ECO:0000256" key="3">
    <source>
        <dbReference type="ARBA" id="ARBA00022692"/>
    </source>
</evidence>
<name>A0A7R8ZLW8_9CRUS</name>
<reference evidence="12" key="1">
    <citation type="submission" date="2020-11" db="EMBL/GenBank/DDBJ databases">
        <authorList>
            <person name="Tran Van P."/>
        </authorList>
    </citation>
    <scope>NUCLEOTIDE SEQUENCE</scope>
</reference>
<evidence type="ECO:0000256" key="9">
    <source>
        <dbReference type="ARBA" id="ARBA00023136"/>
    </source>
</evidence>
<keyword evidence="10" id="KW-1015">Disulfide bond</keyword>
<comment type="similarity">
    <text evidence="2">Belongs to the Rieske iron-sulfur protein family.</text>
</comment>
<dbReference type="NCBIfam" id="TIGR01416">
    <property type="entry name" value="Rieske_proteo"/>
    <property type="match status" value="2"/>
</dbReference>
<dbReference type="CDD" id="cd03470">
    <property type="entry name" value="Rieske_cytochrome_bc1"/>
    <property type="match status" value="2"/>
</dbReference>